<protein>
    <recommendedName>
        <fullName evidence="2">histidine kinase</fullName>
        <ecNumber evidence="2">2.7.13.3</ecNumber>
    </recommendedName>
</protein>
<dbReference type="PANTHER" id="PTHR41523">
    <property type="entry name" value="TWO-COMPONENT SYSTEM SENSOR PROTEIN"/>
    <property type="match status" value="1"/>
</dbReference>
<dbReference type="Proteomes" id="UP001355206">
    <property type="component" value="Unassembled WGS sequence"/>
</dbReference>
<reference evidence="9 10" key="1">
    <citation type="journal article" date="2012" name="Genet. Mol. Biol.">
        <title>Analysis of 16S rRNA and mxaF genes revealing insights into Methylobacterium niche-specific plant association.</title>
        <authorList>
            <person name="Dourado M.N."/>
            <person name="Andreote F.D."/>
            <person name="Dini-Andreote F."/>
            <person name="Conti R."/>
            <person name="Araujo J.M."/>
            <person name="Araujo W.L."/>
        </authorList>
    </citation>
    <scope>NUCLEOTIDE SEQUENCE [LARGE SCALE GENOMIC DNA]</scope>
    <source>
        <strain evidence="9 10">TC3-10</strain>
    </source>
</reference>
<dbReference type="EC" id="2.7.13.3" evidence="2"/>
<feature type="domain" description="Signal transduction histidine kinase HWE region" evidence="8">
    <location>
        <begin position="34"/>
        <end position="113"/>
    </location>
</feature>
<evidence type="ECO:0000256" key="4">
    <source>
        <dbReference type="ARBA" id="ARBA00022679"/>
    </source>
</evidence>
<organism evidence="9 10">
    <name type="scientific">Methylobacterium oryzae</name>
    <dbReference type="NCBI Taxonomy" id="334852"/>
    <lineage>
        <taxon>Bacteria</taxon>
        <taxon>Pseudomonadati</taxon>
        <taxon>Pseudomonadota</taxon>
        <taxon>Alphaproteobacteria</taxon>
        <taxon>Hyphomicrobiales</taxon>
        <taxon>Methylobacteriaceae</taxon>
        <taxon>Methylobacterium</taxon>
    </lineage>
</organism>
<evidence type="ECO:0000256" key="3">
    <source>
        <dbReference type="ARBA" id="ARBA00022553"/>
    </source>
</evidence>
<name>A0ABU7TH49_9HYPH</name>
<dbReference type="Gene3D" id="3.30.565.10">
    <property type="entry name" value="Histidine kinase-like ATPase, C-terminal domain"/>
    <property type="match status" value="1"/>
</dbReference>
<dbReference type="InterPro" id="IPR011102">
    <property type="entry name" value="Sig_transdc_His_kinase_HWE"/>
</dbReference>
<keyword evidence="3" id="KW-0597">Phosphoprotein</keyword>
<evidence type="ECO:0000256" key="1">
    <source>
        <dbReference type="ARBA" id="ARBA00000085"/>
    </source>
</evidence>
<dbReference type="InterPro" id="IPR036890">
    <property type="entry name" value="HATPase_C_sf"/>
</dbReference>
<evidence type="ECO:0000313" key="9">
    <source>
        <dbReference type="EMBL" id="MEE7488968.1"/>
    </source>
</evidence>
<keyword evidence="10" id="KW-1185">Reference proteome</keyword>
<comment type="caution">
    <text evidence="9">The sequence shown here is derived from an EMBL/GenBank/DDBJ whole genome shotgun (WGS) entry which is preliminary data.</text>
</comment>
<gene>
    <name evidence="9" type="ORF">MOTC310_00040</name>
</gene>
<evidence type="ECO:0000313" key="10">
    <source>
        <dbReference type="Proteomes" id="UP001355206"/>
    </source>
</evidence>
<evidence type="ECO:0000259" key="8">
    <source>
        <dbReference type="SMART" id="SM00911"/>
    </source>
</evidence>
<dbReference type="GO" id="GO:0016301">
    <property type="term" value="F:kinase activity"/>
    <property type="evidence" value="ECO:0007669"/>
    <property type="project" value="UniProtKB-KW"/>
</dbReference>
<dbReference type="SMART" id="SM00911">
    <property type="entry name" value="HWE_HK"/>
    <property type="match status" value="1"/>
</dbReference>
<evidence type="ECO:0000256" key="7">
    <source>
        <dbReference type="ARBA" id="ARBA00022840"/>
    </source>
</evidence>
<proteinExistence type="predicted"/>
<keyword evidence="7" id="KW-0067">ATP-binding</keyword>
<accession>A0ABU7TH49</accession>
<sequence length="239" mass="25866">MTDPRDPAERLAVLEADNARLRRLLDTAGLPDSLRHGMRNTMAMMRTVMHRSAESAVNVESYVAHLDGRFGAITRVQAATDAFGDADLHTLISDELMFHLAREGEQAILAGPRVRLRPKAAQVVALALHELTSNAVEHGSLALPQGRVRAAWRVAEAEAGPPVLSLDWAETGGSGVEPSGRRGFGTDVLTEMLAYDLGAAVDLRYEPDGLRCTIRVPLTAQIGRLVAEDPEMGWDSDGR</sequence>
<dbReference type="EMBL" id="MLCA01000001">
    <property type="protein sequence ID" value="MEE7488968.1"/>
    <property type="molecule type" value="Genomic_DNA"/>
</dbReference>
<evidence type="ECO:0000256" key="6">
    <source>
        <dbReference type="ARBA" id="ARBA00022777"/>
    </source>
</evidence>
<dbReference type="PANTHER" id="PTHR41523:SF7">
    <property type="entry name" value="HISTIDINE KINASE"/>
    <property type="match status" value="1"/>
</dbReference>
<dbReference type="RefSeq" id="WP_331300384.1">
    <property type="nucleotide sequence ID" value="NZ_MLCA01000001.1"/>
</dbReference>
<keyword evidence="6 9" id="KW-0418">Kinase</keyword>
<evidence type="ECO:0000256" key="2">
    <source>
        <dbReference type="ARBA" id="ARBA00012438"/>
    </source>
</evidence>
<keyword evidence="5" id="KW-0547">Nucleotide-binding</keyword>
<keyword evidence="4" id="KW-0808">Transferase</keyword>
<dbReference type="Pfam" id="PF07536">
    <property type="entry name" value="HWE_HK"/>
    <property type="match status" value="1"/>
</dbReference>
<comment type="catalytic activity">
    <reaction evidence="1">
        <text>ATP + protein L-histidine = ADP + protein N-phospho-L-histidine.</text>
        <dbReference type="EC" id="2.7.13.3"/>
    </reaction>
</comment>
<evidence type="ECO:0000256" key="5">
    <source>
        <dbReference type="ARBA" id="ARBA00022741"/>
    </source>
</evidence>